<evidence type="ECO:0000256" key="2">
    <source>
        <dbReference type="ARBA" id="ARBA00022980"/>
    </source>
</evidence>
<feature type="region of interest" description="Disordered" evidence="6">
    <location>
        <begin position="208"/>
        <end position="252"/>
    </location>
</feature>
<evidence type="ECO:0000256" key="3">
    <source>
        <dbReference type="ARBA" id="ARBA00023274"/>
    </source>
</evidence>
<dbReference type="PANTHER" id="PTHR10746:SF6">
    <property type="entry name" value="LARGE RIBOSOMAL SUBUNIT PROTEIN UL4M"/>
    <property type="match status" value="1"/>
</dbReference>
<dbReference type="PANTHER" id="PTHR10746">
    <property type="entry name" value="50S RIBOSOMAL PROTEIN L4"/>
    <property type="match status" value="1"/>
</dbReference>
<dbReference type="InterPro" id="IPR002136">
    <property type="entry name" value="Ribosomal_uL4"/>
</dbReference>
<evidence type="ECO:0000256" key="1">
    <source>
        <dbReference type="ARBA" id="ARBA00010528"/>
    </source>
</evidence>
<dbReference type="GO" id="GO:1990904">
    <property type="term" value="C:ribonucleoprotein complex"/>
    <property type="evidence" value="ECO:0007669"/>
    <property type="project" value="UniProtKB-KW"/>
</dbReference>
<dbReference type="Gene3D" id="3.40.1370.10">
    <property type="match status" value="1"/>
</dbReference>
<dbReference type="InterPro" id="IPR013005">
    <property type="entry name" value="Ribosomal_uL4-like"/>
</dbReference>
<dbReference type="AlphaFoldDB" id="A0A0G0LTM0"/>
<comment type="caution">
    <text evidence="7">The sequence shown here is derived from an EMBL/GenBank/DDBJ whole genome shotgun (WGS) entry which is preliminary data.</text>
</comment>
<dbReference type="SUPFAM" id="SSF52166">
    <property type="entry name" value="Ribosomal protein L4"/>
    <property type="match status" value="1"/>
</dbReference>
<reference evidence="7 8" key="1">
    <citation type="journal article" date="2015" name="Nature">
        <title>rRNA introns, odd ribosomes, and small enigmatic genomes across a large radiation of phyla.</title>
        <authorList>
            <person name="Brown C.T."/>
            <person name="Hug L.A."/>
            <person name="Thomas B.C."/>
            <person name="Sharon I."/>
            <person name="Castelle C.J."/>
            <person name="Singh A."/>
            <person name="Wilkins M.J."/>
            <person name="Williams K.H."/>
            <person name="Banfield J.F."/>
        </authorList>
    </citation>
    <scope>NUCLEOTIDE SEQUENCE [LARGE SCALE GENOMIC DNA]</scope>
</reference>
<dbReference type="EMBL" id="LBVW01000002">
    <property type="protein sequence ID" value="KKQ94377.1"/>
    <property type="molecule type" value="Genomic_DNA"/>
</dbReference>
<keyword evidence="2 7" id="KW-0689">Ribosomal protein</keyword>
<gene>
    <name evidence="7" type="ORF">UT19_C0002G0019</name>
</gene>
<dbReference type="InterPro" id="IPR023574">
    <property type="entry name" value="Ribosomal_uL4_dom_sf"/>
</dbReference>
<dbReference type="Proteomes" id="UP000034932">
    <property type="component" value="Unassembled WGS sequence"/>
</dbReference>
<evidence type="ECO:0000313" key="8">
    <source>
        <dbReference type="Proteomes" id="UP000034932"/>
    </source>
</evidence>
<dbReference type="GO" id="GO:0003735">
    <property type="term" value="F:structural constituent of ribosome"/>
    <property type="evidence" value="ECO:0007669"/>
    <property type="project" value="InterPro"/>
</dbReference>
<keyword evidence="3" id="KW-0687">Ribonucleoprotein</keyword>
<dbReference type="STRING" id="1618573.UT19_C0002G0019"/>
<comment type="similarity">
    <text evidence="1">Belongs to the universal ribosomal protein uL4 family.</text>
</comment>
<organism evidence="7 8">
    <name type="scientific">Candidatus Woesebacteria bacterium GW2011_GWB1_39_10b</name>
    <dbReference type="NCBI Taxonomy" id="1618573"/>
    <lineage>
        <taxon>Bacteria</taxon>
        <taxon>Candidatus Woeseibacteriota</taxon>
    </lineage>
</organism>
<evidence type="ECO:0000256" key="6">
    <source>
        <dbReference type="SAM" id="MobiDB-lite"/>
    </source>
</evidence>
<dbReference type="GO" id="GO:0005840">
    <property type="term" value="C:ribosome"/>
    <property type="evidence" value="ECO:0007669"/>
    <property type="project" value="UniProtKB-KW"/>
</dbReference>
<dbReference type="NCBIfam" id="TIGR03953">
    <property type="entry name" value="rplD_bact"/>
    <property type="match status" value="1"/>
</dbReference>
<accession>A0A0G0LTM0</accession>
<protein>
    <recommendedName>
        <fullName evidence="4">Large ribosomal subunit protein uL4</fullName>
    </recommendedName>
    <alternativeName>
        <fullName evidence="5">50S ribosomal protein L4</fullName>
    </alternativeName>
</protein>
<sequence>MIKLTIYSAKGTRKGSTNLPKSFIEKENLALLSQAVRVYEDRKHPGLSKVKTRGEVSASTRKIYRQKGTGGARHGAISAPIFVGGGVAHGPKGVKRKLSLPKKIKEKALGVALSLKASEGQLLVVDGLSNLKKTKEVNNLINKIAEKEGIKGTFKFIFALSDKNKEVEKVVRNIEKINVLPFRNLNAHQVYLGGILIVDKEALEEKGTTSIKSSKGTKSITRIKTARKVVERKRSTGKNARKESVKSVKKPV</sequence>
<feature type="compositionally biased region" description="Basic and acidic residues" evidence="6">
    <location>
        <begin position="228"/>
        <end position="246"/>
    </location>
</feature>
<evidence type="ECO:0000256" key="4">
    <source>
        <dbReference type="ARBA" id="ARBA00035244"/>
    </source>
</evidence>
<evidence type="ECO:0000256" key="5">
    <source>
        <dbReference type="ARBA" id="ARBA00035462"/>
    </source>
</evidence>
<dbReference type="GO" id="GO:0006412">
    <property type="term" value="P:translation"/>
    <property type="evidence" value="ECO:0007669"/>
    <property type="project" value="InterPro"/>
</dbReference>
<dbReference type="PATRIC" id="fig|1618573.3.peg.145"/>
<proteinExistence type="inferred from homology"/>
<dbReference type="Pfam" id="PF00573">
    <property type="entry name" value="Ribosomal_L4"/>
    <property type="match status" value="1"/>
</dbReference>
<name>A0A0G0LTM0_9BACT</name>
<feature type="compositionally biased region" description="Low complexity" evidence="6">
    <location>
        <begin position="208"/>
        <end position="223"/>
    </location>
</feature>
<evidence type="ECO:0000313" key="7">
    <source>
        <dbReference type="EMBL" id="KKQ94377.1"/>
    </source>
</evidence>